<evidence type="ECO:0000313" key="12">
    <source>
        <dbReference type="EMBL" id="APR05848.1"/>
    </source>
</evidence>
<dbReference type="KEGG" id="tcl:Tchl_3035"/>
<evidence type="ECO:0000256" key="9">
    <source>
        <dbReference type="ARBA" id="ARBA00022989"/>
    </source>
</evidence>
<keyword evidence="3" id="KW-0813">Transport</keyword>
<dbReference type="GO" id="GO:0005506">
    <property type="term" value="F:iron ion binding"/>
    <property type="evidence" value="ECO:0007669"/>
    <property type="project" value="InterPro"/>
</dbReference>
<keyword evidence="9" id="KW-1133">Transmembrane helix</keyword>
<evidence type="ECO:0000256" key="6">
    <source>
        <dbReference type="ARBA" id="ARBA00022692"/>
    </source>
</evidence>
<keyword evidence="8" id="KW-0249">Electron transport</keyword>
<dbReference type="PANTHER" id="PTHR30485:SF1">
    <property type="entry name" value="CYTOCHROME YDHU-RELATED"/>
    <property type="match status" value="1"/>
</dbReference>
<evidence type="ECO:0000256" key="10">
    <source>
        <dbReference type="ARBA" id="ARBA00023004"/>
    </source>
</evidence>
<dbReference type="Proteomes" id="UP000185739">
    <property type="component" value="Chromosome"/>
</dbReference>
<evidence type="ECO:0000256" key="1">
    <source>
        <dbReference type="ARBA" id="ARBA00004651"/>
    </source>
</evidence>
<dbReference type="InterPro" id="IPR000516">
    <property type="entry name" value="Ni-dep_Hydgase_cyt-B"/>
</dbReference>
<dbReference type="GO" id="GO:0020037">
    <property type="term" value="F:heme binding"/>
    <property type="evidence" value="ECO:0007669"/>
    <property type="project" value="TreeGrafter"/>
</dbReference>
<proteinExistence type="inferred from homology"/>
<evidence type="ECO:0000256" key="8">
    <source>
        <dbReference type="ARBA" id="ARBA00022982"/>
    </source>
</evidence>
<evidence type="ECO:0000313" key="13">
    <source>
        <dbReference type="Proteomes" id="UP000185739"/>
    </source>
</evidence>
<dbReference type="GO" id="GO:0005886">
    <property type="term" value="C:plasma membrane"/>
    <property type="evidence" value="ECO:0007669"/>
    <property type="project" value="UniProtKB-SubCell"/>
</dbReference>
<dbReference type="SUPFAM" id="SSF81342">
    <property type="entry name" value="Transmembrane di-heme cytochromes"/>
    <property type="match status" value="1"/>
</dbReference>
<reference evidence="12 13" key="1">
    <citation type="submission" date="2016-12" db="EMBL/GenBank/DDBJ databases">
        <title>Complete genome sequence of Thauera chlorobenzoica, a Betaproteobacterium degrading haloaromatics anaerobically to CO2 and halides.</title>
        <authorList>
            <person name="Goris T."/>
            <person name="Mergelsberg M."/>
            <person name="Boll M."/>
        </authorList>
    </citation>
    <scope>NUCLEOTIDE SEQUENCE [LARGE SCALE GENOMIC DNA]</scope>
    <source>
        <strain evidence="12 13">3CB1</strain>
    </source>
</reference>
<keyword evidence="7" id="KW-0479">Metal-binding</keyword>
<dbReference type="PANTHER" id="PTHR30485">
    <property type="entry name" value="NI/FE-HYDROGENASE 1 B-TYPE CYTOCHROME SUBUNIT"/>
    <property type="match status" value="1"/>
</dbReference>
<keyword evidence="10" id="KW-0408">Iron</keyword>
<dbReference type="OrthoDB" id="197262at2"/>
<evidence type="ECO:0000256" key="3">
    <source>
        <dbReference type="ARBA" id="ARBA00022448"/>
    </source>
</evidence>
<organism evidence="12 13">
    <name type="scientific">Thauera chlorobenzoica</name>
    <dbReference type="NCBI Taxonomy" id="96773"/>
    <lineage>
        <taxon>Bacteria</taxon>
        <taxon>Pseudomonadati</taxon>
        <taxon>Pseudomonadota</taxon>
        <taxon>Betaproteobacteria</taxon>
        <taxon>Rhodocyclales</taxon>
        <taxon>Zoogloeaceae</taxon>
        <taxon>Thauera</taxon>
    </lineage>
</organism>
<dbReference type="InterPro" id="IPR016174">
    <property type="entry name" value="Di-haem_cyt_TM"/>
</dbReference>
<dbReference type="PRINTS" id="PR00161">
    <property type="entry name" value="NIHGNASECYTB"/>
</dbReference>
<keyword evidence="11" id="KW-0472">Membrane</keyword>
<evidence type="ECO:0000256" key="11">
    <source>
        <dbReference type="ARBA" id="ARBA00023136"/>
    </source>
</evidence>
<keyword evidence="4" id="KW-1003">Cell membrane</keyword>
<dbReference type="RefSeq" id="WP_075149147.1">
    <property type="nucleotide sequence ID" value="NZ_CP018839.1"/>
</dbReference>
<gene>
    <name evidence="12" type="ORF">Tchl_3035</name>
</gene>
<dbReference type="InterPro" id="IPR011577">
    <property type="entry name" value="Cyt_b561_bac/Ni-Hgenase"/>
</dbReference>
<dbReference type="GO" id="GO:0009055">
    <property type="term" value="F:electron transfer activity"/>
    <property type="evidence" value="ECO:0007669"/>
    <property type="project" value="InterPro"/>
</dbReference>
<protein>
    <submittedName>
        <fullName evidence="12">Cytochrome B561</fullName>
    </submittedName>
</protein>
<evidence type="ECO:0000256" key="5">
    <source>
        <dbReference type="ARBA" id="ARBA00022617"/>
    </source>
</evidence>
<comment type="subcellular location">
    <subcellularLocation>
        <location evidence="1">Cell membrane</location>
        <topology evidence="1">Multi-pass membrane protein</topology>
    </subcellularLocation>
</comment>
<keyword evidence="5" id="KW-0349">Heme</keyword>
<sequence length="214" mass="24364">MSERLYLFTRFERFWHWAQAGLIIALLFTGFAIHGSHELIGFRKAVEVHEIAAWLLIALWIFAIFWHFTTGAWKHYIPTLENVDRMARYYAYGIFTGAPHPYKVTLERKHNPLQRLAYLGVKLVINPLLWASGLLYLLWGSVEGRLPAALGLQQVATLHTVGAFLMLAFLIIHIYLATVGRTPLAHIKAMITGWEEGHEDGTVSSGISRIERKA</sequence>
<evidence type="ECO:0000256" key="7">
    <source>
        <dbReference type="ARBA" id="ARBA00022723"/>
    </source>
</evidence>
<accession>A0A1H5YYG5</accession>
<keyword evidence="13" id="KW-1185">Reference proteome</keyword>
<comment type="similarity">
    <text evidence="2">Belongs to the HupC/HyaC/HydC family.</text>
</comment>
<evidence type="ECO:0000256" key="2">
    <source>
        <dbReference type="ARBA" id="ARBA00008622"/>
    </source>
</evidence>
<keyword evidence="6" id="KW-0812">Transmembrane</keyword>
<dbReference type="GO" id="GO:0022904">
    <property type="term" value="P:respiratory electron transport chain"/>
    <property type="evidence" value="ECO:0007669"/>
    <property type="project" value="InterPro"/>
</dbReference>
<dbReference type="STRING" id="96773.Tchl_3035"/>
<evidence type="ECO:0000256" key="4">
    <source>
        <dbReference type="ARBA" id="ARBA00022475"/>
    </source>
</evidence>
<dbReference type="Pfam" id="PF01292">
    <property type="entry name" value="Ni_hydr_CYTB"/>
    <property type="match status" value="1"/>
</dbReference>
<name>A0A1H5YYG5_9RHOO</name>
<dbReference type="EMBL" id="CP018839">
    <property type="protein sequence ID" value="APR05848.1"/>
    <property type="molecule type" value="Genomic_DNA"/>
</dbReference>
<dbReference type="Gene3D" id="1.20.950.20">
    <property type="entry name" value="Transmembrane di-heme cytochromes, Chain C"/>
    <property type="match status" value="1"/>
</dbReference>
<dbReference type="InterPro" id="IPR051542">
    <property type="entry name" value="Hydrogenase_cytochrome"/>
</dbReference>
<dbReference type="AlphaFoldDB" id="A0A1H5YYG5"/>